<gene>
    <name evidence="2" type="ORF">GM676_06875</name>
</gene>
<dbReference type="AlphaFoldDB" id="A0A6L6PE86"/>
<comment type="caution">
    <text evidence="2">The sequence shown here is derived from an EMBL/GenBank/DDBJ whole genome shotgun (WGS) entry which is preliminary data.</text>
</comment>
<protein>
    <recommendedName>
        <fullName evidence="4">Phosphate ABC transporter substrate-binding protein</fullName>
    </recommendedName>
</protein>
<feature type="chain" id="PRO_5026849036" description="Phosphate ABC transporter substrate-binding protein" evidence="1">
    <location>
        <begin position="23"/>
        <end position="136"/>
    </location>
</feature>
<evidence type="ECO:0008006" key="4">
    <source>
        <dbReference type="Google" id="ProtNLM"/>
    </source>
</evidence>
<name>A0A6L6PE86_9BURK</name>
<organism evidence="2 3">
    <name type="scientific">Duganella radicis</name>
    <dbReference type="NCBI Taxonomy" id="551988"/>
    <lineage>
        <taxon>Bacteria</taxon>
        <taxon>Pseudomonadati</taxon>
        <taxon>Pseudomonadota</taxon>
        <taxon>Betaproteobacteria</taxon>
        <taxon>Burkholderiales</taxon>
        <taxon>Oxalobacteraceae</taxon>
        <taxon>Telluria group</taxon>
        <taxon>Duganella</taxon>
    </lineage>
</organism>
<reference evidence="2 3" key="1">
    <citation type="submission" date="2019-11" db="EMBL/GenBank/DDBJ databases">
        <title>Type strains purchased from KCTC, JCM and DSMZ.</title>
        <authorList>
            <person name="Lu H."/>
        </authorList>
    </citation>
    <scope>NUCLEOTIDE SEQUENCE [LARGE SCALE GENOMIC DNA]</scope>
    <source>
        <strain evidence="2 3">KCTC 22382</strain>
    </source>
</reference>
<sequence>MKNIASALVLSALAAITVQASAAEIVVIVSKQNPATRMFSEQASQFFLGKSNLFTPVDQADGSAIRNEFYNKVADKDAAQVKALWSKLVFTGKATPPKEYPNSAEVKKAVAADPKAIGYIEKAAVDDTVKVILSLP</sequence>
<dbReference type="Proteomes" id="UP000475582">
    <property type="component" value="Unassembled WGS sequence"/>
</dbReference>
<evidence type="ECO:0000256" key="1">
    <source>
        <dbReference type="SAM" id="SignalP"/>
    </source>
</evidence>
<evidence type="ECO:0000313" key="3">
    <source>
        <dbReference type="Proteomes" id="UP000475582"/>
    </source>
</evidence>
<dbReference type="Gene3D" id="3.40.190.10">
    <property type="entry name" value="Periplasmic binding protein-like II"/>
    <property type="match status" value="1"/>
</dbReference>
<feature type="signal peptide" evidence="1">
    <location>
        <begin position="1"/>
        <end position="22"/>
    </location>
</feature>
<dbReference type="EMBL" id="WNKY01000004">
    <property type="protein sequence ID" value="MTV37304.1"/>
    <property type="molecule type" value="Genomic_DNA"/>
</dbReference>
<keyword evidence="1" id="KW-0732">Signal</keyword>
<evidence type="ECO:0000313" key="2">
    <source>
        <dbReference type="EMBL" id="MTV37304.1"/>
    </source>
</evidence>
<dbReference type="RefSeq" id="WP_155462686.1">
    <property type="nucleotide sequence ID" value="NZ_WNKY01000004.1"/>
</dbReference>
<proteinExistence type="predicted"/>
<keyword evidence="3" id="KW-1185">Reference proteome</keyword>
<dbReference type="SUPFAM" id="SSF53850">
    <property type="entry name" value="Periplasmic binding protein-like II"/>
    <property type="match status" value="1"/>
</dbReference>
<accession>A0A6L6PE86</accession>
<dbReference type="OrthoDB" id="5368589at2"/>